<evidence type="ECO:0000313" key="3">
    <source>
        <dbReference type="Proteomes" id="UP001482620"/>
    </source>
</evidence>
<organism evidence="2 3">
    <name type="scientific">Ilyodon furcidens</name>
    <name type="common">goldbreast splitfin</name>
    <dbReference type="NCBI Taxonomy" id="33524"/>
    <lineage>
        <taxon>Eukaryota</taxon>
        <taxon>Metazoa</taxon>
        <taxon>Chordata</taxon>
        <taxon>Craniata</taxon>
        <taxon>Vertebrata</taxon>
        <taxon>Euteleostomi</taxon>
        <taxon>Actinopterygii</taxon>
        <taxon>Neopterygii</taxon>
        <taxon>Teleostei</taxon>
        <taxon>Neoteleostei</taxon>
        <taxon>Acanthomorphata</taxon>
        <taxon>Ovalentaria</taxon>
        <taxon>Atherinomorphae</taxon>
        <taxon>Cyprinodontiformes</taxon>
        <taxon>Goodeidae</taxon>
        <taxon>Ilyodon</taxon>
    </lineage>
</organism>
<dbReference type="Proteomes" id="UP001482620">
    <property type="component" value="Unassembled WGS sequence"/>
</dbReference>
<sequence>MCDALLGPRCKPSFYQPKEQKGHNKTATGGKEYSRVCCSPGRRYATGRKREVTAVSTLPIYQSLSRTSSLRFLIKAQLNDENSEPEYYFCFLGLNVCLLGSY</sequence>
<gene>
    <name evidence="2" type="ORF">ILYODFUR_007734</name>
</gene>
<comment type="caution">
    <text evidence="2">The sequence shown here is derived from an EMBL/GenBank/DDBJ whole genome shotgun (WGS) entry which is preliminary data.</text>
</comment>
<feature type="region of interest" description="Disordered" evidence="1">
    <location>
        <begin position="13"/>
        <end position="32"/>
    </location>
</feature>
<keyword evidence="3" id="KW-1185">Reference proteome</keyword>
<evidence type="ECO:0000256" key="1">
    <source>
        <dbReference type="SAM" id="MobiDB-lite"/>
    </source>
</evidence>
<dbReference type="EMBL" id="JAHRIQ010081601">
    <property type="protein sequence ID" value="MEQ2247277.1"/>
    <property type="molecule type" value="Genomic_DNA"/>
</dbReference>
<name>A0ABV0UPX9_9TELE</name>
<proteinExistence type="predicted"/>
<protein>
    <submittedName>
        <fullName evidence="2">Uncharacterized protein</fullName>
    </submittedName>
</protein>
<evidence type="ECO:0000313" key="2">
    <source>
        <dbReference type="EMBL" id="MEQ2247277.1"/>
    </source>
</evidence>
<reference evidence="2 3" key="1">
    <citation type="submission" date="2021-06" db="EMBL/GenBank/DDBJ databases">
        <authorList>
            <person name="Palmer J.M."/>
        </authorList>
    </citation>
    <scope>NUCLEOTIDE SEQUENCE [LARGE SCALE GENOMIC DNA]</scope>
    <source>
        <strain evidence="3">if_2019</strain>
        <tissue evidence="2">Muscle</tissue>
    </source>
</reference>
<accession>A0ABV0UPX9</accession>